<feature type="transmembrane region" description="Helical" evidence="3">
    <location>
        <begin position="247"/>
        <end position="264"/>
    </location>
</feature>
<feature type="transmembrane region" description="Helical" evidence="3">
    <location>
        <begin position="158"/>
        <end position="176"/>
    </location>
</feature>
<organism evidence="5">
    <name type="scientific">Paenibacillus sp. SYP-B3998</name>
    <dbReference type="NCBI Taxonomy" id="2678564"/>
    <lineage>
        <taxon>Bacteria</taxon>
        <taxon>Bacillati</taxon>
        <taxon>Bacillota</taxon>
        <taxon>Bacilli</taxon>
        <taxon>Bacillales</taxon>
        <taxon>Paenibacillaceae</taxon>
        <taxon>Paenibacillus</taxon>
    </lineage>
</organism>
<evidence type="ECO:0000256" key="1">
    <source>
        <dbReference type="ARBA" id="ARBA00004370"/>
    </source>
</evidence>
<feature type="transmembrane region" description="Helical" evidence="3">
    <location>
        <begin position="284"/>
        <end position="302"/>
    </location>
</feature>
<dbReference type="InterPro" id="IPR050879">
    <property type="entry name" value="Acyltransferase_3"/>
</dbReference>
<feature type="domain" description="Acyltransferase 3" evidence="4">
    <location>
        <begin position="9"/>
        <end position="333"/>
    </location>
</feature>
<dbReference type="RefSeq" id="WP_163947395.1">
    <property type="nucleotide sequence ID" value="NZ_JAAIKC010000004.1"/>
</dbReference>
<sequence length="360" mass="40907">MHTNQKTALQASRGVAACLVLLFHTSSMSFKYYQYDLFGISSLPRSGGLDYFFVLTGFLLYRTYGKKIGSSMNALPFLTNRLIRIFPLYWLITLIVLPVYFLVPSFGYGFETHKDTIIRSLLLLPQAHGPIIPVAWSLSYFVLFYLLFSLIMAMRKEAAYSFAALWIVLTVCNVFHVPMIGPDIERHFYLNFLFSEVNLEFVVGCLLAKWTEHRRNKHYKLLMICGAIGFVLIWLNNKFSVVSYHDYLLYTIPAALVLLGASSVPTEPLRLPLWVQGLEKLGNASYTTLLTHLLFISILMKLSKASHISEKIGFLWTDLLIVAMTIPLCYMAYILAEKPLVAYIKSAIKLPTAKSPRPVS</sequence>
<dbReference type="PANTHER" id="PTHR23028:SF131">
    <property type="entry name" value="BLR2367 PROTEIN"/>
    <property type="match status" value="1"/>
</dbReference>
<reference evidence="5" key="1">
    <citation type="submission" date="2020-02" db="EMBL/GenBank/DDBJ databases">
        <authorList>
            <person name="Shen X.-R."/>
            <person name="Zhang Y.-X."/>
        </authorList>
    </citation>
    <scope>NUCLEOTIDE SEQUENCE</scope>
    <source>
        <strain evidence="5">SYP-B3998</strain>
    </source>
</reference>
<gene>
    <name evidence="5" type="ORF">GK047_13895</name>
</gene>
<feature type="transmembrane region" description="Helical" evidence="3">
    <location>
        <begin position="86"/>
        <end position="110"/>
    </location>
</feature>
<dbReference type="PANTHER" id="PTHR23028">
    <property type="entry name" value="ACETYLTRANSFERASE"/>
    <property type="match status" value="1"/>
</dbReference>
<dbReference type="EMBL" id="JAAIKC010000004">
    <property type="protein sequence ID" value="NEW07100.1"/>
    <property type="molecule type" value="Genomic_DNA"/>
</dbReference>
<comment type="similarity">
    <text evidence="2">Belongs to the acyltransferase 3 family.</text>
</comment>
<feature type="transmembrane region" description="Helical" evidence="3">
    <location>
        <begin position="130"/>
        <end position="151"/>
    </location>
</feature>
<keyword evidence="5" id="KW-0808">Transferase</keyword>
<protein>
    <submittedName>
        <fullName evidence="5">Acyltransferase</fullName>
    </submittedName>
</protein>
<dbReference type="Pfam" id="PF01757">
    <property type="entry name" value="Acyl_transf_3"/>
    <property type="match status" value="1"/>
</dbReference>
<keyword evidence="3" id="KW-1133">Transmembrane helix</keyword>
<evidence type="ECO:0000313" key="5">
    <source>
        <dbReference type="EMBL" id="NEW07100.1"/>
    </source>
</evidence>
<dbReference type="InterPro" id="IPR002656">
    <property type="entry name" value="Acyl_transf_3_dom"/>
</dbReference>
<dbReference type="GO" id="GO:0016020">
    <property type="term" value="C:membrane"/>
    <property type="evidence" value="ECO:0007669"/>
    <property type="project" value="TreeGrafter"/>
</dbReference>
<comment type="subcellular location">
    <subcellularLocation>
        <location evidence="1">Membrane</location>
    </subcellularLocation>
</comment>
<keyword evidence="3" id="KW-0812">Transmembrane</keyword>
<dbReference type="GO" id="GO:0016747">
    <property type="term" value="F:acyltransferase activity, transferring groups other than amino-acyl groups"/>
    <property type="evidence" value="ECO:0007669"/>
    <property type="project" value="InterPro"/>
</dbReference>
<dbReference type="GO" id="GO:0000271">
    <property type="term" value="P:polysaccharide biosynthetic process"/>
    <property type="evidence" value="ECO:0007669"/>
    <property type="project" value="TreeGrafter"/>
</dbReference>
<evidence type="ECO:0000256" key="2">
    <source>
        <dbReference type="ARBA" id="ARBA00007400"/>
    </source>
</evidence>
<comment type="caution">
    <text evidence="5">The sequence shown here is derived from an EMBL/GenBank/DDBJ whole genome shotgun (WGS) entry which is preliminary data.</text>
</comment>
<feature type="transmembrane region" description="Helical" evidence="3">
    <location>
        <begin position="219"/>
        <end position="235"/>
    </location>
</feature>
<keyword evidence="5" id="KW-0012">Acyltransferase</keyword>
<name>A0A6G3ZYD0_9BACL</name>
<feature type="transmembrane region" description="Helical" evidence="3">
    <location>
        <begin position="48"/>
        <end position="65"/>
    </location>
</feature>
<proteinExistence type="inferred from homology"/>
<evidence type="ECO:0000256" key="3">
    <source>
        <dbReference type="SAM" id="Phobius"/>
    </source>
</evidence>
<keyword evidence="3" id="KW-0472">Membrane</keyword>
<dbReference type="AlphaFoldDB" id="A0A6G3ZYD0"/>
<feature type="transmembrane region" description="Helical" evidence="3">
    <location>
        <begin position="314"/>
        <end position="336"/>
    </location>
</feature>
<accession>A0A6G3ZYD0</accession>
<evidence type="ECO:0000259" key="4">
    <source>
        <dbReference type="Pfam" id="PF01757"/>
    </source>
</evidence>